<dbReference type="PANTHER" id="PTHR34109:SF1">
    <property type="entry name" value="VOC DOMAIN-CONTAINING PROTEIN"/>
    <property type="match status" value="1"/>
</dbReference>
<dbReference type="PROSITE" id="PS51819">
    <property type="entry name" value="VOC"/>
    <property type="match status" value="1"/>
</dbReference>
<evidence type="ECO:0000313" key="3">
    <source>
        <dbReference type="Proteomes" id="UP000013243"/>
    </source>
</evidence>
<sequence>MSESWKPTDYPSLSPYLVCHDPEGTISFLQTVFHAHLLRRYDHQDGSLMHAEVRIDDSIIMIGGLPDADDNDAHVHLYVPDVQATFDRAVAAGGEVIQEPLRKRGSDDIRGGIKGPSGTTWWLATQTPL</sequence>
<name>A0A1B1A6K5_9RHOB</name>
<reference evidence="2 3" key="1">
    <citation type="journal article" date="2016" name="ISME J.">
        <title>Global occurrence and heterogeneity of the Roseobacter-clade species Ruegeria mobilis.</title>
        <authorList>
            <person name="Sonnenschein E."/>
            <person name="Gram L."/>
        </authorList>
    </citation>
    <scope>NUCLEOTIDE SEQUENCE [LARGE SCALE GENOMIC DNA]</scope>
    <source>
        <strain evidence="2 3">F1926</strain>
    </source>
</reference>
<dbReference type="RefSeq" id="WP_005641584.1">
    <property type="nucleotide sequence ID" value="NZ_CP015230.1"/>
</dbReference>
<dbReference type="Gene3D" id="3.30.720.110">
    <property type="match status" value="1"/>
</dbReference>
<dbReference type="Proteomes" id="UP000013243">
    <property type="component" value="Chromosome"/>
</dbReference>
<evidence type="ECO:0000259" key="1">
    <source>
        <dbReference type="PROSITE" id="PS51819"/>
    </source>
</evidence>
<feature type="domain" description="VOC" evidence="1">
    <location>
        <begin position="11"/>
        <end position="126"/>
    </location>
</feature>
<protein>
    <submittedName>
        <fullName evidence="2">Extradiol dioxygenase</fullName>
    </submittedName>
</protein>
<keyword evidence="2" id="KW-0223">Dioxygenase</keyword>
<gene>
    <name evidence="2" type="ORF">K529_015315</name>
</gene>
<accession>A0A1B1A6K5</accession>
<proteinExistence type="predicted"/>
<dbReference type="InterPro" id="IPR037523">
    <property type="entry name" value="VOC_core"/>
</dbReference>
<dbReference type="KEGG" id="rmb:K529_015315"/>
<dbReference type="SUPFAM" id="SSF54593">
    <property type="entry name" value="Glyoxalase/Bleomycin resistance protein/Dihydroxybiphenyl dioxygenase"/>
    <property type="match status" value="1"/>
</dbReference>
<dbReference type="GeneID" id="28251231"/>
<dbReference type="GO" id="GO:0051213">
    <property type="term" value="F:dioxygenase activity"/>
    <property type="evidence" value="ECO:0007669"/>
    <property type="project" value="UniProtKB-KW"/>
</dbReference>
<dbReference type="EMBL" id="CP015230">
    <property type="protein sequence ID" value="ANP42147.1"/>
    <property type="molecule type" value="Genomic_DNA"/>
</dbReference>
<dbReference type="InterPro" id="IPR004360">
    <property type="entry name" value="Glyas_Fos-R_dOase_dom"/>
</dbReference>
<dbReference type="OrthoDB" id="9806868at2"/>
<evidence type="ECO:0000313" key="2">
    <source>
        <dbReference type="EMBL" id="ANP42147.1"/>
    </source>
</evidence>
<dbReference type="PANTHER" id="PTHR34109">
    <property type="entry name" value="BNAUNNG04460D PROTEIN-RELATED"/>
    <property type="match status" value="1"/>
</dbReference>
<dbReference type="InterPro" id="IPR029068">
    <property type="entry name" value="Glyas_Bleomycin-R_OHBP_Dase"/>
</dbReference>
<dbReference type="Gene3D" id="3.30.720.120">
    <property type="match status" value="1"/>
</dbReference>
<organism evidence="2 3">
    <name type="scientific">Tritonibacter mobilis F1926</name>
    <dbReference type="NCBI Taxonomy" id="1265309"/>
    <lineage>
        <taxon>Bacteria</taxon>
        <taxon>Pseudomonadati</taxon>
        <taxon>Pseudomonadota</taxon>
        <taxon>Alphaproteobacteria</taxon>
        <taxon>Rhodobacterales</taxon>
        <taxon>Paracoccaceae</taxon>
        <taxon>Tritonibacter</taxon>
    </lineage>
</organism>
<keyword evidence="2" id="KW-0560">Oxidoreductase</keyword>
<dbReference type="STRING" id="1265309.K529_015315"/>
<dbReference type="AlphaFoldDB" id="A0A1B1A6K5"/>
<dbReference type="Pfam" id="PF00903">
    <property type="entry name" value="Glyoxalase"/>
    <property type="match status" value="1"/>
</dbReference>